<dbReference type="SMART" id="SM00342">
    <property type="entry name" value="HTH_ARAC"/>
    <property type="match status" value="1"/>
</dbReference>
<dbReference type="PROSITE" id="PS01124">
    <property type="entry name" value="HTH_ARAC_FAMILY_2"/>
    <property type="match status" value="1"/>
</dbReference>
<evidence type="ECO:0000256" key="3">
    <source>
        <dbReference type="ARBA" id="ARBA00023163"/>
    </source>
</evidence>
<evidence type="ECO:0000259" key="4">
    <source>
        <dbReference type="PROSITE" id="PS01124"/>
    </source>
</evidence>
<keyword evidence="1" id="KW-0805">Transcription regulation</keyword>
<dbReference type="Pfam" id="PF07883">
    <property type="entry name" value="Cupin_2"/>
    <property type="match status" value="1"/>
</dbReference>
<accession>A0ABS5JQE1</accession>
<keyword evidence="6" id="KW-1185">Reference proteome</keyword>
<organism evidence="5 6">
    <name type="scientific">Carboxylicivirga linearis</name>
    <dbReference type="NCBI Taxonomy" id="1628157"/>
    <lineage>
        <taxon>Bacteria</taxon>
        <taxon>Pseudomonadati</taxon>
        <taxon>Bacteroidota</taxon>
        <taxon>Bacteroidia</taxon>
        <taxon>Marinilabiliales</taxon>
        <taxon>Marinilabiliaceae</taxon>
        <taxon>Carboxylicivirga</taxon>
    </lineage>
</organism>
<evidence type="ECO:0000256" key="1">
    <source>
        <dbReference type="ARBA" id="ARBA00023015"/>
    </source>
</evidence>
<comment type="caution">
    <text evidence="5">The sequence shown here is derived from an EMBL/GenBank/DDBJ whole genome shotgun (WGS) entry which is preliminary data.</text>
</comment>
<dbReference type="SUPFAM" id="SSF46689">
    <property type="entry name" value="Homeodomain-like"/>
    <property type="match status" value="2"/>
</dbReference>
<dbReference type="Pfam" id="PF12833">
    <property type="entry name" value="HTH_18"/>
    <property type="match status" value="1"/>
</dbReference>
<dbReference type="InterPro" id="IPR009057">
    <property type="entry name" value="Homeodomain-like_sf"/>
</dbReference>
<dbReference type="Proteomes" id="UP000708576">
    <property type="component" value="Unassembled WGS sequence"/>
</dbReference>
<dbReference type="Gene3D" id="2.60.120.10">
    <property type="entry name" value="Jelly Rolls"/>
    <property type="match status" value="1"/>
</dbReference>
<protein>
    <submittedName>
        <fullName evidence="5">Helix-turn-helix domain-containing protein</fullName>
    </submittedName>
</protein>
<evidence type="ECO:0000313" key="6">
    <source>
        <dbReference type="Proteomes" id="UP000708576"/>
    </source>
</evidence>
<dbReference type="InterPro" id="IPR014710">
    <property type="entry name" value="RmlC-like_jellyroll"/>
</dbReference>
<evidence type="ECO:0000256" key="2">
    <source>
        <dbReference type="ARBA" id="ARBA00023125"/>
    </source>
</evidence>
<dbReference type="RefSeq" id="WP_212212929.1">
    <property type="nucleotide sequence ID" value="NZ_JAGUCO010000001.1"/>
</dbReference>
<feature type="domain" description="HTH araC/xylS-type" evidence="4">
    <location>
        <begin position="187"/>
        <end position="285"/>
    </location>
</feature>
<gene>
    <name evidence="5" type="ORF">KEM10_02260</name>
</gene>
<dbReference type="PANTHER" id="PTHR43280">
    <property type="entry name" value="ARAC-FAMILY TRANSCRIPTIONAL REGULATOR"/>
    <property type="match status" value="1"/>
</dbReference>
<dbReference type="SUPFAM" id="SSF51182">
    <property type="entry name" value="RmlC-like cupins"/>
    <property type="match status" value="1"/>
</dbReference>
<name>A0ABS5JQE1_9BACT</name>
<evidence type="ECO:0000313" key="5">
    <source>
        <dbReference type="EMBL" id="MBS2097083.1"/>
    </source>
</evidence>
<dbReference type="InterPro" id="IPR018060">
    <property type="entry name" value="HTH_AraC"/>
</dbReference>
<proteinExistence type="predicted"/>
<dbReference type="EMBL" id="JAGUCO010000001">
    <property type="protein sequence ID" value="MBS2097083.1"/>
    <property type="molecule type" value="Genomic_DNA"/>
</dbReference>
<dbReference type="PANTHER" id="PTHR43280:SF34">
    <property type="entry name" value="ARAC-FAMILY TRANSCRIPTIONAL REGULATOR"/>
    <property type="match status" value="1"/>
</dbReference>
<dbReference type="InterPro" id="IPR011051">
    <property type="entry name" value="RmlC_Cupin_sf"/>
</dbReference>
<dbReference type="InterPro" id="IPR013096">
    <property type="entry name" value="Cupin_2"/>
</dbReference>
<dbReference type="Gene3D" id="1.10.10.60">
    <property type="entry name" value="Homeodomain-like"/>
    <property type="match status" value="2"/>
</dbReference>
<keyword evidence="2" id="KW-0238">DNA-binding</keyword>
<sequence length="290" mass="33602">MKAIRFVIPKTGGNSFRHQIDKGVTFYDNIHYHPEHQITLIIKGEGTSFIGNHIERFKPGDLFMIGKNVPHVSRCDEAYYKPDSELTVYSISLFFKDESFGHQFFEIPEMAHIKRLLSQASKGLRLEGSDKEKVSQLIKDCQNLDGFDRFHTFMSILNIFAQSSDTRTLSSISYISPSKQTDNERINVVFQYLSKNFKENIELQDVSEVANMTPNSFCRYFKQRTGKPYTTFLNEMRIEYAGSLIAATNDNFGSIAIQSGYNSISYFNRQFKNITKLTPLQYRKKYYRKA</sequence>
<keyword evidence="3" id="KW-0804">Transcription</keyword>
<reference evidence="5 6" key="1">
    <citation type="journal article" date="2015" name="Int. J. Syst. Evol. Microbiol.">
        <title>Carboxylicivirga linearis sp. nov., isolated from a sea cucumber culture pond.</title>
        <authorList>
            <person name="Wang F.Q."/>
            <person name="Zhou Y.X."/>
            <person name="Lin X.Z."/>
            <person name="Chen G.J."/>
            <person name="Du Z.J."/>
        </authorList>
    </citation>
    <scope>NUCLEOTIDE SEQUENCE [LARGE SCALE GENOMIC DNA]</scope>
    <source>
        <strain evidence="5 6">FB218</strain>
    </source>
</reference>